<comment type="caution">
    <text evidence="2">The sequence shown here is derived from an EMBL/GenBank/DDBJ whole genome shotgun (WGS) entry which is preliminary data.</text>
</comment>
<dbReference type="RefSeq" id="WP_186878710.1">
    <property type="nucleotide sequence ID" value="NZ_JACOPN010000006.1"/>
</dbReference>
<accession>A0A8J6M4C9</accession>
<evidence type="ECO:0000313" key="3">
    <source>
        <dbReference type="Proteomes" id="UP000602260"/>
    </source>
</evidence>
<name>A0A8J6M4C9_9FIRM</name>
<protein>
    <submittedName>
        <fullName evidence="2">Uncharacterized protein</fullName>
    </submittedName>
</protein>
<sequence>MVKIICYNTPLPEMRGDIVYVDYERSSWKYMSYERNYKAEDLDAFKIGETYRPERDTIEPYLIDGVYKGGGSAYGGKWRPNPNKPQDQRFLGKPGEIKTTYKNGYRVDTKIGEDGRAVTERHYTDHKQPWAHTNPHDHPIYWNNPAGYPDPQPAINYPNGAPEFKQWREACNMIKYTVSPDNTSEQNRFVSISDFKTCMKWHGEVEFMWNENLYSITPRSNGRISISMAYCEDTEKLCDTSDEVLEYMVGPDRLRDVITQVTVLDRSI</sequence>
<organism evidence="2 3">
    <name type="scientific">Flintibacter faecis</name>
    <dbReference type="NCBI Taxonomy" id="2763047"/>
    <lineage>
        <taxon>Bacteria</taxon>
        <taxon>Bacillati</taxon>
        <taxon>Bacillota</taxon>
        <taxon>Clostridia</taxon>
        <taxon>Eubacteriales</taxon>
        <taxon>Flintibacter</taxon>
    </lineage>
</organism>
<dbReference type="Proteomes" id="UP000602260">
    <property type="component" value="Unassembled WGS sequence"/>
</dbReference>
<feature type="region of interest" description="Disordered" evidence="1">
    <location>
        <begin position="74"/>
        <end position="94"/>
    </location>
</feature>
<keyword evidence="3" id="KW-1185">Reference proteome</keyword>
<dbReference type="AlphaFoldDB" id="A0A8J6M4C9"/>
<evidence type="ECO:0000256" key="1">
    <source>
        <dbReference type="SAM" id="MobiDB-lite"/>
    </source>
</evidence>
<gene>
    <name evidence="2" type="ORF">H8S55_09070</name>
</gene>
<dbReference type="EMBL" id="JACOPN010000006">
    <property type="protein sequence ID" value="MBC5717468.1"/>
    <property type="molecule type" value="Genomic_DNA"/>
</dbReference>
<proteinExistence type="predicted"/>
<evidence type="ECO:0000313" key="2">
    <source>
        <dbReference type="EMBL" id="MBC5717468.1"/>
    </source>
</evidence>
<reference evidence="2" key="1">
    <citation type="submission" date="2020-08" db="EMBL/GenBank/DDBJ databases">
        <title>Genome public.</title>
        <authorList>
            <person name="Liu C."/>
            <person name="Sun Q."/>
        </authorList>
    </citation>
    <scope>NUCLEOTIDE SEQUENCE</scope>
    <source>
        <strain evidence="2">BX5</strain>
    </source>
</reference>